<evidence type="ECO:0000256" key="4">
    <source>
        <dbReference type="ARBA" id="ARBA00022475"/>
    </source>
</evidence>
<feature type="transmembrane region" description="Helical" evidence="8">
    <location>
        <begin position="125"/>
        <end position="145"/>
    </location>
</feature>
<evidence type="ECO:0000256" key="8">
    <source>
        <dbReference type="SAM" id="Phobius"/>
    </source>
</evidence>
<keyword evidence="5 8" id="KW-0812">Transmembrane</keyword>
<dbReference type="PANTHER" id="PTHR30472:SF70">
    <property type="entry name" value="MOLYBDATE IMPORT SYSTEM PERMEASE PROTEIN MOLB"/>
    <property type="match status" value="1"/>
</dbReference>
<feature type="transmembrane region" description="Helical" evidence="8">
    <location>
        <begin position="290"/>
        <end position="311"/>
    </location>
</feature>
<dbReference type="SUPFAM" id="SSF81345">
    <property type="entry name" value="ABC transporter involved in vitamin B12 uptake, BtuC"/>
    <property type="match status" value="1"/>
</dbReference>
<dbReference type="AlphaFoldDB" id="A0A845QGG6"/>
<dbReference type="RefSeq" id="WP_160201465.1">
    <property type="nucleotide sequence ID" value="NZ_QXWK01000010.1"/>
</dbReference>
<feature type="transmembrane region" description="Helical" evidence="8">
    <location>
        <begin position="318"/>
        <end position="335"/>
    </location>
</feature>
<protein>
    <submittedName>
        <fullName evidence="9">Iron ABC transporter permease</fullName>
    </submittedName>
</protein>
<feature type="transmembrane region" description="Helical" evidence="8">
    <location>
        <begin position="12"/>
        <end position="32"/>
    </location>
</feature>
<dbReference type="InterPro" id="IPR037294">
    <property type="entry name" value="ABC_BtuC-like"/>
</dbReference>
<keyword evidence="10" id="KW-1185">Reference proteome</keyword>
<accession>A0A845QGG6</accession>
<evidence type="ECO:0000256" key="6">
    <source>
        <dbReference type="ARBA" id="ARBA00022989"/>
    </source>
</evidence>
<comment type="caution">
    <text evidence="9">The sequence shown here is derived from an EMBL/GenBank/DDBJ whole genome shotgun (WGS) entry which is preliminary data.</text>
</comment>
<keyword evidence="3" id="KW-0813">Transport</keyword>
<sequence length="342" mass="36705">MKDKRKIFQNFTIVMIVAILGLMLLIIVGSGVGRYHIPTLDVVKVVLSNVFDFSQTWEPQAYSVVMSLRLPRIITAVLVGGALALSGAVYQGVFKNPLVAPDMLGVSTGACVGASVGILCNAGGVTVQIVAFAGGMIAVVLATSIPKIMKNHSMMMLVLSGIIVTGLLDSIMGLLKYVADPDTELAEITHWQLGSLTKATWNDVAYIGPPILLAGIILITIRWRINILSLGEGEARTLGMDIRRIRGIVVVCATILTASAVCISGTIGWIGLVIPHLCRMMIGPDNRKVIPFSIVMGAIFLLLIDTMARVITNAELPLSILTGFVGAPFYFYLLLKQRMKLS</sequence>
<feature type="transmembrane region" description="Helical" evidence="8">
    <location>
        <begin position="73"/>
        <end position="91"/>
    </location>
</feature>
<keyword evidence="6 8" id="KW-1133">Transmembrane helix</keyword>
<dbReference type="GO" id="GO:0005886">
    <property type="term" value="C:plasma membrane"/>
    <property type="evidence" value="ECO:0007669"/>
    <property type="project" value="UniProtKB-SubCell"/>
</dbReference>
<dbReference type="EMBL" id="QXWK01000010">
    <property type="protein sequence ID" value="NBH61182.1"/>
    <property type="molecule type" value="Genomic_DNA"/>
</dbReference>
<feature type="transmembrane region" description="Helical" evidence="8">
    <location>
        <begin position="157"/>
        <end position="179"/>
    </location>
</feature>
<dbReference type="InterPro" id="IPR000522">
    <property type="entry name" value="ABC_transptr_permease_BtuC"/>
</dbReference>
<dbReference type="Pfam" id="PF01032">
    <property type="entry name" value="FecCD"/>
    <property type="match status" value="1"/>
</dbReference>
<proteinExistence type="inferred from homology"/>
<evidence type="ECO:0000256" key="3">
    <source>
        <dbReference type="ARBA" id="ARBA00022448"/>
    </source>
</evidence>
<feature type="transmembrane region" description="Helical" evidence="8">
    <location>
        <begin position="204"/>
        <end position="225"/>
    </location>
</feature>
<gene>
    <name evidence="9" type="ORF">D0435_05890</name>
</gene>
<feature type="transmembrane region" description="Helical" evidence="8">
    <location>
        <begin position="245"/>
        <end position="270"/>
    </location>
</feature>
<evidence type="ECO:0000313" key="10">
    <source>
        <dbReference type="Proteomes" id="UP000446866"/>
    </source>
</evidence>
<comment type="similarity">
    <text evidence="2">Belongs to the binding-protein-dependent transport system permease family. FecCD subfamily.</text>
</comment>
<feature type="transmembrane region" description="Helical" evidence="8">
    <location>
        <begin position="98"/>
        <end position="119"/>
    </location>
</feature>
<dbReference type="GO" id="GO:0033214">
    <property type="term" value="P:siderophore-iron import into cell"/>
    <property type="evidence" value="ECO:0007669"/>
    <property type="project" value="TreeGrafter"/>
</dbReference>
<evidence type="ECO:0000256" key="5">
    <source>
        <dbReference type="ARBA" id="ARBA00022692"/>
    </source>
</evidence>
<reference evidence="9 10" key="1">
    <citation type="submission" date="2018-08" db="EMBL/GenBank/DDBJ databases">
        <title>Murine metabolic-syndrome-specific gut microbial biobank.</title>
        <authorList>
            <person name="Liu C."/>
        </authorList>
    </citation>
    <scope>NUCLEOTIDE SEQUENCE [LARGE SCALE GENOMIC DNA]</scope>
    <source>
        <strain evidence="9 10">28</strain>
    </source>
</reference>
<dbReference type="Gene3D" id="1.10.3470.10">
    <property type="entry name" value="ABC transporter involved in vitamin B12 uptake, BtuC"/>
    <property type="match status" value="1"/>
</dbReference>
<evidence type="ECO:0000256" key="2">
    <source>
        <dbReference type="ARBA" id="ARBA00007935"/>
    </source>
</evidence>
<evidence type="ECO:0000256" key="1">
    <source>
        <dbReference type="ARBA" id="ARBA00004651"/>
    </source>
</evidence>
<dbReference type="Proteomes" id="UP000446866">
    <property type="component" value="Unassembled WGS sequence"/>
</dbReference>
<dbReference type="CDD" id="cd06550">
    <property type="entry name" value="TM_ABC_iron-siderophores_like"/>
    <property type="match status" value="1"/>
</dbReference>
<keyword evidence="7 8" id="KW-0472">Membrane</keyword>
<keyword evidence="4" id="KW-1003">Cell membrane</keyword>
<organism evidence="9 10">
    <name type="scientific">Anaerotruncus colihominis</name>
    <dbReference type="NCBI Taxonomy" id="169435"/>
    <lineage>
        <taxon>Bacteria</taxon>
        <taxon>Bacillati</taxon>
        <taxon>Bacillota</taxon>
        <taxon>Clostridia</taxon>
        <taxon>Eubacteriales</taxon>
        <taxon>Oscillospiraceae</taxon>
        <taxon>Anaerotruncus</taxon>
    </lineage>
</organism>
<dbReference type="PANTHER" id="PTHR30472">
    <property type="entry name" value="FERRIC ENTEROBACTIN TRANSPORT SYSTEM PERMEASE PROTEIN"/>
    <property type="match status" value="1"/>
</dbReference>
<comment type="subcellular location">
    <subcellularLocation>
        <location evidence="1">Cell membrane</location>
        <topology evidence="1">Multi-pass membrane protein</topology>
    </subcellularLocation>
</comment>
<dbReference type="FunFam" id="1.10.3470.10:FF:000001">
    <property type="entry name" value="Vitamin B12 ABC transporter permease BtuC"/>
    <property type="match status" value="1"/>
</dbReference>
<evidence type="ECO:0000313" key="9">
    <source>
        <dbReference type="EMBL" id="NBH61182.1"/>
    </source>
</evidence>
<name>A0A845QGG6_9FIRM</name>
<evidence type="ECO:0000256" key="7">
    <source>
        <dbReference type="ARBA" id="ARBA00023136"/>
    </source>
</evidence>
<dbReference type="GO" id="GO:0022857">
    <property type="term" value="F:transmembrane transporter activity"/>
    <property type="evidence" value="ECO:0007669"/>
    <property type="project" value="InterPro"/>
</dbReference>